<evidence type="ECO:0000313" key="2">
    <source>
        <dbReference type="Proteomes" id="UP001295684"/>
    </source>
</evidence>
<gene>
    <name evidence="1" type="ORF">ECRASSUSDP1_LOCUS7559</name>
</gene>
<dbReference type="AlphaFoldDB" id="A0AAD1UCF0"/>
<proteinExistence type="predicted"/>
<name>A0AAD1UCF0_EUPCR</name>
<keyword evidence="2" id="KW-1185">Reference proteome</keyword>
<protein>
    <submittedName>
        <fullName evidence="1">Uncharacterized protein</fullName>
    </submittedName>
</protein>
<organism evidence="1 2">
    <name type="scientific">Euplotes crassus</name>
    <dbReference type="NCBI Taxonomy" id="5936"/>
    <lineage>
        <taxon>Eukaryota</taxon>
        <taxon>Sar</taxon>
        <taxon>Alveolata</taxon>
        <taxon>Ciliophora</taxon>
        <taxon>Intramacronucleata</taxon>
        <taxon>Spirotrichea</taxon>
        <taxon>Hypotrichia</taxon>
        <taxon>Euplotida</taxon>
        <taxon>Euplotidae</taxon>
        <taxon>Moneuplotes</taxon>
    </lineage>
</organism>
<comment type="caution">
    <text evidence="1">The sequence shown here is derived from an EMBL/GenBank/DDBJ whole genome shotgun (WGS) entry which is preliminary data.</text>
</comment>
<reference evidence="1" key="1">
    <citation type="submission" date="2023-07" db="EMBL/GenBank/DDBJ databases">
        <authorList>
            <consortium name="AG Swart"/>
            <person name="Singh M."/>
            <person name="Singh A."/>
            <person name="Seah K."/>
            <person name="Emmerich C."/>
        </authorList>
    </citation>
    <scope>NUCLEOTIDE SEQUENCE</scope>
    <source>
        <strain evidence="1">DP1</strain>
    </source>
</reference>
<dbReference type="Proteomes" id="UP001295684">
    <property type="component" value="Unassembled WGS sequence"/>
</dbReference>
<evidence type="ECO:0000313" key="1">
    <source>
        <dbReference type="EMBL" id="CAI2366287.1"/>
    </source>
</evidence>
<dbReference type="EMBL" id="CAMPGE010007368">
    <property type="protein sequence ID" value="CAI2366287.1"/>
    <property type="molecule type" value="Genomic_DNA"/>
</dbReference>
<sequence>MENCNYIKKSPEVELEIPSRLKSASKNKFSEDKNLEKDLAPKYPLFYDYDPNDQCKKTLQELYTTARRCQIILKEYQSCHSGSYPLSLHQISRLISQIVSTSKNNQFWIQYRCYHKEDVIIINAFNHLWSQIDELKQELSLIHEVTENQQRKEVTLKKGHKEMGEKQGGQLTTKTLQDIPCIFLERSQEAASLNLVLTFEALYRLSCNGLSQKIYHDSYENTIDCNISDWYYFSQEPGLSLEFDYTNPERCVYAKKVSKVTLPYFESVIVNTDSKSLKLFHKCVAHFSPCSNVKALEILALELTDIALYLPQIVKICARVQKKVCLCKFNLNETQFKKFLMGCRHLEEVKFTLCKFDIPRVPDLSTCMKGTVIKKICLWTCIRQNEWRKFPEKLETLVNAISAGDLKESLKEVEFEDTLSEYFVNWIFEKYGLGHILNLG</sequence>
<accession>A0AAD1UCF0</accession>